<dbReference type="EMBL" id="CAUYUJ010021079">
    <property type="protein sequence ID" value="CAK0902500.1"/>
    <property type="molecule type" value="Genomic_DNA"/>
</dbReference>
<comment type="caution">
    <text evidence="2">The sequence shown here is derived from an EMBL/GenBank/DDBJ whole genome shotgun (WGS) entry which is preliminary data.</text>
</comment>
<sequence>GGSSLAPSRPLAQPPVPAGPPNRCSWLHGVARARSSARPPSTMRRRARRGSAARRRCCSAGCGSRCRGRADCGAKSVTVTKKAAAAAPAGVATHRL</sequence>
<gene>
    <name evidence="2" type="ORF">PCOR1329_LOCUS79098</name>
</gene>
<evidence type="ECO:0000256" key="1">
    <source>
        <dbReference type="SAM" id="MobiDB-lite"/>
    </source>
</evidence>
<protein>
    <submittedName>
        <fullName evidence="2">Uncharacterized protein</fullName>
    </submittedName>
</protein>
<name>A0ABN9XVL3_9DINO</name>
<evidence type="ECO:0000313" key="2">
    <source>
        <dbReference type="EMBL" id="CAK0902500.1"/>
    </source>
</evidence>
<keyword evidence="3" id="KW-1185">Reference proteome</keyword>
<proteinExistence type="predicted"/>
<feature type="region of interest" description="Disordered" evidence="1">
    <location>
        <begin position="1"/>
        <end position="23"/>
    </location>
</feature>
<dbReference type="Proteomes" id="UP001189429">
    <property type="component" value="Unassembled WGS sequence"/>
</dbReference>
<accession>A0ABN9XVL3</accession>
<evidence type="ECO:0000313" key="3">
    <source>
        <dbReference type="Proteomes" id="UP001189429"/>
    </source>
</evidence>
<reference evidence="2" key="1">
    <citation type="submission" date="2023-10" db="EMBL/GenBank/DDBJ databases">
        <authorList>
            <person name="Chen Y."/>
            <person name="Shah S."/>
            <person name="Dougan E. K."/>
            <person name="Thang M."/>
            <person name="Chan C."/>
        </authorList>
    </citation>
    <scope>NUCLEOTIDE SEQUENCE [LARGE SCALE GENOMIC DNA]</scope>
</reference>
<feature type="non-terminal residue" evidence="2">
    <location>
        <position position="1"/>
    </location>
</feature>
<organism evidence="2 3">
    <name type="scientific">Prorocentrum cordatum</name>
    <dbReference type="NCBI Taxonomy" id="2364126"/>
    <lineage>
        <taxon>Eukaryota</taxon>
        <taxon>Sar</taxon>
        <taxon>Alveolata</taxon>
        <taxon>Dinophyceae</taxon>
        <taxon>Prorocentrales</taxon>
        <taxon>Prorocentraceae</taxon>
        <taxon>Prorocentrum</taxon>
    </lineage>
</organism>